<dbReference type="PRINTS" id="PR01727">
    <property type="entry name" value="DNABINDINGHU"/>
</dbReference>
<dbReference type="Proteomes" id="UP000664349">
    <property type="component" value="Unassembled WGS sequence"/>
</dbReference>
<evidence type="ECO:0000313" key="8">
    <source>
        <dbReference type="Proteomes" id="UP000664349"/>
    </source>
</evidence>
<evidence type="ECO:0000256" key="2">
    <source>
        <dbReference type="ARBA" id="ARBA00023067"/>
    </source>
</evidence>
<dbReference type="Gene3D" id="4.10.520.10">
    <property type="entry name" value="IHF-like DNA-binding proteins"/>
    <property type="match status" value="1"/>
</dbReference>
<dbReference type="GO" id="GO:0005829">
    <property type="term" value="C:cytosol"/>
    <property type="evidence" value="ECO:0007669"/>
    <property type="project" value="TreeGrafter"/>
</dbReference>
<evidence type="ECO:0000256" key="1">
    <source>
        <dbReference type="ARBA" id="ARBA00010529"/>
    </source>
</evidence>
<dbReference type="AlphaFoldDB" id="A0A1W0CY13"/>
<dbReference type="SMART" id="SM00411">
    <property type="entry name" value="BHL"/>
    <property type="match status" value="1"/>
</dbReference>
<dbReference type="InterPro" id="IPR000119">
    <property type="entry name" value="Hist_DNA-bd"/>
</dbReference>
<reference evidence="5 8" key="2">
    <citation type="submission" date="2021-03" db="EMBL/GenBank/DDBJ databases">
        <title>First Case of infection caused by Chromobacterium haemolyticum derived from water in China.</title>
        <authorList>
            <person name="Chen J."/>
            <person name="Liu C."/>
        </authorList>
    </citation>
    <scope>NUCLEOTIDE SEQUENCE [LARGE SCALE GENOMIC DNA]</scope>
    <source>
        <strain evidence="5 8">WJ-5</strain>
    </source>
</reference>
<organism evidence="6 7">
    <name type="scientific">Chromobacterium haemolyticum</name>
    <dbReference type="NCBI Taxonomy" id="394935"/>
    <lineage>
        <taxon>Bacteria</taxon>
        <taxon>Pseudomonadati</taxon>
        <taxon>Pseudomonadota</taxon>
        <taxon>Betaproteobacteria</taxon>
        <taxon>Neisseriales</taxon>
        <taxon>Chromobacteriaceae</taxon>
        <taxon>Chromobacterium</taxon>
    </lineage>
</organism>
<dbReference type="GO" id="GO:0003677">
    <property type="term" value="F:DNA binding"/>
    <property type="evidence" value="ECO:0007669"/>
    <property type="project" value="UniProtKB-KW"/>
</dbReference>
<evidence type="ECO:0000313" key="7">
    <source>
        <dbReference type="Proteomes" id="UP000192721"/>
    </source>
</evidence>
<evidence type="ECO:0000256" key="3">
    <source>
        <dbReference type="ARBA" id="ARBA00023125"/>
    </source>
</evidence>
<dbReference type="Proteomes" id="UP000192721">
    <property type="component" value="Unassembled WGS sequence"/>
</dbReference>
<comment type="similarity">
    <text evidence="1 4">Belongs to the bacterial histone-like protein family.</text>
</comment>
<keyword evidence="3 6" id="KW-0238">DNA-binding</keyword>
<dbReference type="Pfam" id="PF00216">
    <property type="entry name" value="Bac_DNA_binding"/>
    <property type="match status" value="1"/>
</dbReference>
<dbReference type="CDD" id="cd13831">
    <property type="entry name" value="HU"/>
    <property type="match status" value="1"/>
</dbReference>
<dbReference type="GeneID" id="58561450"/>
<evidence type="ECO:0000313" key="6">
    <source>
        <dbReference type="EMBL" id="OQS42723.1"/>
    </source>
</evidence>
<dbReference type="RefSeq" id="WP_019103810.1">
    <property type="nucleotide sequence ID" value="NZ_AP019312.1"/>
</dbReference>
<dbReference type="GO" id="GO:0030527">
    <property type="term" value="F:structural constituent of chromatin"/>
    <property type="evidence" value="ECO:0007669"/>
    <property type="project" value="InterPro"/>
</dbReference>
<dbReference type="EMBL" id="JAFLRD010000009">
    <property type="protein sequence ID" value="MBO0416278.1"/>
    <property type="molecule type" value="Genomic_DNA"/>
</dbReference>
<comment type="caution">
    <text evidence="6">The sequence shown here is derived from an EMBL/GenBank/DDBJ whole genome shotgun (WGS) entry which is preliminary data.</text>
</comment>
<dbReference type="OrthoDB" id="9799835at2"/>
<dbReference type="SUPFAM" id="SSF47729">
    <property type="entry name" value="IHF-like DNA-binding proteins"/>
    <property type="match status" value="1"/>
</dbReference>
<dbReference type="PANTHER" id="PTHR33175">
    <property type="entry name" value="DNA-BINDING PROTEIN HU"/>
    <property type="match status" value="1"/>
</dbReference>
<evidence type="ECO:0000256" key="4">
    <source>
        <dbReference type="RuleBase" id="RU003939"/>
    </source>
</evidence>
<dbReference type="PANTHER" id="PTHR33175:SF3">
    <property type="entry name" value="DNA-BINDING PROTEIN HU-BETA"/>
    <property type="match status" value="1"/>
</dbReference>
<evidence type="ECO:0000313" key="5">
    <source>
        <dbReference type="EMBL" id="MBO0416278.1"/>
    </source>
</evidence>
<keyword evidence="8" id="KW-1185">Reference proteome</keyword>
<sequence>MTKAELIAALAETSGLSKADVLRVLGAFDEVLQNALAKGDEITTVVGKYKVKESAARTGRNPKTGETIEIAAKRKVVFLPSKQLKDKVA</sequence>
<proteinExistence type="inferred from homology"/>
<dbReference type="EMBL" id="MUKV01000004">
    <property type="protein sequence ID" value="OQS42723.1"/>
    <property type="molecule type" value="Genomic_DNA"/>
</dbReference>
<dbReference type="InterPro" id="IPR010992">
    <property type="entry name" value="IHF-like_DNA-bd_dom_sf"/>
</dbReference>
<name>A0A1W0CY13_9NEIS</name>
<reference evidence="6 7" key="1">
    <citation type="submission" date="2017-02" db="EMBL/GenBank/DDBJ databases">
        <title>Chromobacterium haemolyticum H5244.</title>
        <authorList>
            <person name="Gulvik C.A."/>
        </authorList>
    </citation>
    <scope>NUCLEOTIDE SEQUENCE [LARGE SCALE GENOMIC DNA]</scope>
    <source>
        <strain evidence="6 7">H5244</strain>
    </source>
</reference>
<protein>
    <submittedName>
        <fullName evidence="5 6">DNA-binding protein</fullName>
    </submittedName>
</protein>
<gene>
    <name evidence="6" type="ORF">B0T45_04980</name>
    <name evidence="5" type="ORF">J1C50_12235</name>
</gene>
<accession>A0A1W0CY13</accession>
<dbReference type="GO" id="GO:0030261">
    <property type="term" value="P:chromosome condensation"/>
    <property type="evidence" value="ECO:0007669"/>
    <property type="project" value="UniProtKB-KW"/>
</dbReference>
<keyword evidence="2" id="KW-0226">DNA condensation</keyword>